<dbReference type="eggNOG" id="ENOG502RW5A">
    <property type="taxonomic scope" value="Eukaryota"/>
</dbReference>
<accession>C7ZGR8</accession>
<dbReference type="OrthoDB" id="6161812at2759"/>
<dbReference type="PANTHER" id="PTHR35205">
    <property type="entry name" value="NB-ARC AND TPR DOMAIN PROTEIN"/>
    <property type="match status" value="1"/>
</dbReference>
<dbReference type="Pfam" id="PF00931">
    <property type="entry name" value="NB-ARC"/>
    <property type="match status" value="1"/>
</dbReference>
<dbReference type="InterPro" id="IPR056681">
    <property type="entry name" value="DUF7779"/>
</dbReference>
<dbReference type="Gene3D" id="3.40.50.300">
    <property type="entry name" value="P-loop containing nucleotide triphosphate hydrolases"/>
    <property type="match status" value="1"/>
</dbReference>
<dbReference type="Pfam" id="PF13424">
    <property type="entry name" value="TPR_12"/>
    <property type="match status" value="1"/>
</dbReference>
<gene>
    <name evidence="5" type="ORF">NECHADRAFT_81139</name>
</gene>
<sequence>MTSDIWNSVFEDRKKSIQDAYMAVAAKTKDPEQLSLDNLLAELETFDAFKSKLNAECSRYSQSPAVNLIANKINPHLKNFGRFAMVIGEASKGNSTASICWSSMFLVIHCGCGLTKTLEDVVDQLANFMTLIPKVADDVELYKEYNLRLSQVLRDMFENYLDFCVSILKWMQNSPTKNMLMRSKLSQTLDGHVSKMEQSKKEHHDIVQDIRKRQEKVMIDKWASNRAPSDPTSPRHPKVSLNSPPRRRNVEFIGRDAELKQLFEHLIEDEPKESNITSCAISGMGGVGKTDLAVEFWYQNRHHYGAVIWISAESDLTLKTGFGEIATSLGFVSAKAGENREMQREVQQVKNWLETQKDISWLLVFDNVNSYKDIQPYWPGESVRASSILATTQQRVPRANKWVDHVVELNVFSRDTGSQLLLSYLEKSGIPDTDANREVAKEISELHRNLPLFIPLVASAIELEERSLSNWLKERKGQDVKPDQYDSEGVWTYEKDPSALFDPALKSLSEDARRLLFMLVFLSPDGIPENLLLCGDRDPDLAFVDSSNIPRFRRALRELIQRYFITTNHENDDPDETTFINIHRMTQSILSGILDRDRKRLDATFRRVVKVLRERYPQPDKLMRPAAGTSERALLILPHIMHVNDRFTKLEPPLGGTREFAELLVDVGGMDLSVQGYVQETMAILEVAEKILDDPLVEDTELYRGHVLTVRGMCGDLMGISRRTEMYKWRVECQQLREQWFKKLPSNKRDKDAEVLLYNSYMDVACCLQHLNMFDSVEKTAEKCLWQYKKWGPETSDAEAYEYAKYYNHMAYVHLYRGENDKAVEYAKKGFKFMERNDSESQMTILFQFDWASVLFQAGHEDEAIAEHERVLERRIETCGAENVRTLESYLTLGVANFLVRRYQAARDNLKLAIKPESNESYMWPRENNVRAKYYLAKASIALDPSDQVAQMDKNHALMEIDRLLRSDPNATMAFDGKGPHVEELRVDYVVAWELRLVTPRQPLKQAEMEWWQLALGALKRLGWWKWGAILVVMAALALPWVW</sequence>
<keyword evidence="2" id="KW-0472">Membrane</keyword>
<dbReference type="InterPro" id="IPR027417">
    <property type="entry name" value="P-loop_NTPase"/>
</dbReference>
<dbReference type="GeneID" id="9669969"/>
<dbReference type="VEuPathDB" id="FungiDB:NECHADRAFT_81139"/>
<reference evidence="5 6" key="1">
    <citation type="journal article" date="2009" name="PLoS Genet.">
        <title>The genome of Nectria haematococca: contribution of supernumerary chromosomes to gene expansion.</title>
        <authorList>
            <person name="Coleman J.J."/>
            <person name="Rounsley S.D."/>
            <person name="Rodriguez-Carres M."/>
            <person name="Kuo A."/>
            <person name="Wasmann C.C."/>
            <person name="Grimwood J."/>
            <person name="Schmutz J."/>
            <person name="Taga M."/>
            <person name="White G.J."/>
            <person name="Zhou S."/>
            <person name="Schwartz D.C."/>
            <person name="Freitag M."/>
            <person name="Ma L.J."/>
            <person name="Danchin E.G."/>
            <person name="Henrissat B."/>
            <person name="Coutinho P.M."/>
            <person name="Nelson D.R."/>
            <person name="Straney D."/>
            <person name="Napoli C.A."/>
            <person name="Barker B.M."/>
            <person name="Gribskov M."/>
            <person name="Rep M."/>
            <person name="Kroken S."/>
            <person name="Molnar I."/>
            <person name="Rensing C."/>
            <person name="Kennell J.C."/>
            <person name="Zamora J."/>
            <person name="Farman M.L."/>
            <person name="Selker E.U."/>
            <person name="Salamov A."/>
            <person name="Shapiro H."/>
            <person name="Pangilinan J."/>
            <person name="Lindquist E."/>
            <person name="Lamers C."/>
            <person name="Grigoriev I.V."/>
            <person name="Geiser D.M."/>
            <person name="Covert S.F."/>
            <person name="Temporini E."/>
            <person name="Vanetten H.D."/>
        </authorList>
    </citation>
    <scope>NUCLEOTIDE SEQUENCE [LARGE SCALE GENOMIC DNA]</scope>
    <source>
        <strain evidence="6">ATCC MYA-4622 / CBS 123669 / FGSC 9596 / NRRL 45880 / 77-13-4</strain>
    </source>
</reference>
<name>C7ZGR8_FUSV7</name>
<evidence type="ECO:0000256" key="2">
    <source>
        <dbReference type="SAM" id="Phobius"/>
    </source>
</evidence>
<dbReference type="PANTHER" id="PTHR35205:SF1">
    <property type="entry name" value="ZU5 DOMAIN-CONTAINING PROTEIN"/>
    <property type="match status" value="1"/>
</dbReference>
<feature type="domain" description="NB-ARC" evidence="3">
    <location>
        <begin position="257"/>
        <end position="422"/>
    </location>
</feature>
<evidence type="ECO:0000256" key="1">
    <source>
        <dbReference type="SAM" id="MobiDB-lite"/>
    </source>
</evidence>
<dbReference type="Pfam" id="PF25000">
    <property type="entry name" value="DUF7779"/>
    <property type="match status" value="1"/>
</dbReference>
<dbReference type="OMA" id="NTSWLMI"/>
<dbReference type="GO" id="GO:0043531">
    <property type="term" value="F:ADP binding"/>
    <property type="evidence" value="ECO:0007669"/>
    <property type="project" value="InterPro"/>
</dbReference>
<dbReference type="EMBL" id="GG698925">
    <property type="protein sequence ID" value="EEU36962.1"/>
    <property type="molecule type" value="Genomic_DNA"/>
</dbReference>
<evidence type="ECO:0000259" key="4">
    <source>
        <dbReference type="Pfam" id="PF25000"/>
    </source>
</evidence>
<dbReference type="AlphaFoldDB" id="C7ZGR8"/>
<protein>
    <recommendedName>
        <fullName evidence="7">NB-ARC domain-containing protein</fullName>
    </recommendedName>
</protein>
<dbReference type="InParanoid" id="C7ZGR8"/>
<dbReference type="Gene3D" id="1.25.40.10">
    <property type="entry name" value="Tetratricopeptide repeat domain"/>
    <property type="match status" value="1"/>
</dbReference>
<feature type="domain" description="DUF7779" evidence="4">
    <location>
        <begin position="504"/>
        <end position="595"/>
    </location>
</feature>
<keyword evidence="2" id="KW-1133">Transmembrane helix</keyword>
<keyword evidence="2" id="KW-0812">Transmembrane</keyword>
<evidence type="ECO:0000313" key="5">
    <source>
        <dbReference type="EMBL" id="EEU36962.1"/>
    </source>
</evidence>
<proteinExistence type="predicted"/>
<dbReference type="STRING" id="660122.C7ZGR8"/>
<feature type="transmembrane region" description="Helical" evidence="2">
    <location>
        <begin position="1024"/>
        <end position="1042"/>
    </location>
</feature>
<dbReference type="SUPFAM" id="SSF48452">
    <property type="entry name" value="TPR-like"/>
    <property type="match status" value="1"/>
</dbReference>
<evidence type="ECO:0000259" key="3">
    <source>
        <dbReference type="Pfam" id="PF00931"/>
    </source>
</evidence>
<feature type="region of interest" description="Disordered" evidence="1">
    <location>
        <begin position="223"/>
        <end position="247"/>
    </location>
</feature>
<keyword evidence="6" id="KW-1185">Reference proteome</keyword>
<organism evidence="5 6">
    <name type="scientific">Fusarium vanettenii (strain ATCC MYA-4622 / CBS 123669 / FGSC 9596 / NRRL 45880 / 77-13-4)</name>
    <name type="common">Fusarium solani subsp. pisi</name>
    <dbReference type="NCBI Taxonomy" id="660122"/>
    <lineage>
        <taxon>Eukaryota</taxon>
        <taxon>Fungi</taxon>
        <taxon>Dikarya</taxon>
        <taxon>Ascomycota</taxon>
        <taxon>Pezizomycotina</taxon>
        <taxon>Sordariomycetes</taxon>
        <taxon>Hypocreomycetidae</taxon>
        <taxon>Hypocreales</taxon>
        <taxon>Nectriaceae</taxon>
        <taxon>Fusarium</taxon>
        <taxon>Fusarium solani species complex</taxon>
        <taxon>Fusarium vanettenii</taxon>
    </lineage>
</organism>
<dbReference type="Proteomes" id="UP000005206">
    <property type="component" value="Chromosome 6"/>
</dbReference>
<evidence type="ECO:0008006" key="7">
    <source>
        <dbReference type="Google" id="ProtNLM"/>
    </source>
</evidence>
<evidence type="ECO:0000313" key="6">
    <source>
        <dbReference type="Proteomes" id="UP000005206"/>
    </source>
</evidence>
<dbReference type="SUPFAM" id="SSF52540">
    <property type="entry name" value="P-loop containing nucleoside triphosphate hydrolases"/>
    <property type="match status" value="1"/>
</dbReference>
<dbReference type="InterPro" id="IPR011990">
    <property type="entry name" value="TPR-like_helical_dom_sf"/>
</dbReference>
<dbReference type="InterPro" id="IPR002182">
    <property type="entry name" value="NB-ARC"/>
</dbReference>
<dbReference type="KEGG" id="nhe:NECHADRAFT_81139"/>
<dbReference type="RefSeq" id="XP_003042675.1">
    <property type="nucleotide sequence ID" value="XM_003042629.1"/>
</dbReference>
<dbReference type="HOGENOM" id="CLU_000288_125_7_1"/>